<dbReference type="AlphaFoldDB" id="A0A3F3QC50"/>
<protein>
    <submittedName>
        <fullName evidence="1">Uncharacterized protein</fullName>
    </submittedName>
</protein>
<gene>
    <name evidence="1" type="ORF">BDQ94DRAFT_136971</name>
</gene>
<dbReference type="RefSeq" id="XP_026629866.1">
    <property type="nucleotide sequence ID" value="XM_026764973.1"/>
</dbReference>
<dbReference type="GeneID" id="38133329"/>
<dbReference type="EMBL" id="KZ852036">
    <property type="protein sequence ID" value="RDH36844.1"/>
    <property type="molecule type" value="Genomic_DNA"/>
</dbReference>
<evidence type="ECO:0000313" key="1">
    <source>
        <dbReference type="EMBL" id="RDH36844.1"/>
    </source>
</evidence>
<reference evidence="1 2" key="1">
    <citation type="submission" date="2018-07" db="EMBL/GenBank/DDBJ databases">
        <title>The genomes of Aspergillus section Nigri reveals drivers in fungal speciation.</title>
        <authorList>
            <consortium name="DOE Joint Genome Institute"/>
            <person name="Vesth T.C."/>
            <person name="Nybo J."/>
            <person name="Theobald S."/>
            <person name="Brandl J."/>
            <person name="Frisvad J.C."/>
            <person name="Nielsen K.F."/>
            <person name="Lyhne E.K."/>
            <person name="Kogle M.E."/>
            <person name="Kuo A."/>
            <person name="Riley R."/>
            <person name="Clum A."/>
            <person name="Nolan M."/>
            <person name="Lipzen A."/>
            <person name="Salamov A."/>
            <person name="Henrissat B."/>
            <person name="Wiebenga A."/>
            <person name="De vries R.P."/>
            <person name="Grigoriev I.V."/>
            <person name="Mortensen U.H."/>
            <person name="Andersen M.R."/>
            <person name="Baker S.E."/>
        </authorList>
    </citation>
    <scope>NUCLEOTIDE SEQUENCE [LARGE SCALE GENOMIC DNA]</scope>
    <source>
        <strain evidence="1 2">CBS 139.54b</strain>
    </source>
</reference>
<organism evidence="1 2">
    <name type="scientific">Aspergillus welwitschiae</name>
    <dbReference type="NCBI Taxonomy" id="1341132"/>
    <lineage>
        <taxon>Eukaryota</taxon>
        <taxon>Fungi</taxon>
        <taxon>Dikarya</taxon>
        <taxon>Ascomycota</taxon>
        <taxon>Pezizomycotina</taxon>
        <taxon>Eurotiomycetes</taxon>
        <taxon>Eurotiomycetidae</taxon>
        <taxon>Eurotiales</taxon>
        <taxon>Aspergillaceae</taxon>
        <taxon>Aspergillus</taxon>
        <taxon>Aspergillus subgen. Circumdati</taxon>
    </lineage>
</organism>
<accession>A0A3F3QC50</accession>
<name>A0A3F3QC50_9EURO</name>
<keyword evidence="2" id="KW-1185">Reference proteome</keyword>
<evidence type="ECO:0000313" key="2">
    <source>
        <dbReference type="Proteomes" id="UP000253729"/>
    </source>
</evidence>
<dbReference type="Proteomes" id="UP000253729">
    <property type="component" value="Unassembled WGS sequence"/>
</dbReference>
<proteinExistence type="predicted"/>
<sequence length="53" mass="6144">MQLRFCNIGYTSNLVFRMRKCCIRAGILSRNARTNMGSRRFGCTVCPIFNHDN</sequence>